<dbReference type="Proteomes" id="UP000186108">
    <property type="component" value="Plasmid pR1CP2"/>
</dbReference>
<name>A0A1B1KJ63_RHOOP</name>
<evidence type="ECO:0000313" key="3">
    <source>
        <dbReference type="Proteomes" id="UP000186108"/>
    </source>
</evidence>
<organism evidence="2 3">
    <name type="scientific">Rhodococcus opacus</name>
    <name type="common">Nocardia opaca</name>
    <dbReference type="NCBI Taxonomy" id="37919"/>
    <lineage>
        <taxon>Bacteria</taxon>
        <taxon>Bacillati</taxon>
        <taxon>Actinomycetota</taxon>
        <taxon>Actinomycetes</taxon>
        <taxon>Mycobacteriales</taxon>
        <taxon>Nocardiaceae</taxon>
        <taxon>Rhodococcus</taxon>
    </lineage>
</organism>
<feature type="compositionally biased region" description="Polar residues" evidence="1">
    <location>
        <begin position="62"/>
        <end position="72"/>
    </location>
</feature>
<keyword evidence="2" id="KW-0614">Plasmid</keyword>
<feature type="region of interest" description="Disordered" evidence="1">
    <location>
        <begin position="61"/>
        <end position="105"/>
    </location>
</feature>
<accession>A0A1B1KJ63</accession>
<evidence type="ECO:0000313" key="2">
    <source>
        <dbReference type="EMBL" id="ANS32656.1"/>
    </source>
</evidence>
<protein>
    <submittedName>
        <fullName evidence="2">Uncharacterized protein</fullName>
    </submittedName>
</protein>
<reference evidence="2 3" key="1">
    <citation type="submission" date="2014-07" db="EMBL/GenBank/DDBJ databases">
        <authorList>
            <person name="Zhang J.E."/>
            <person name="Yang H."/>
            <person name="Guo J."/>
            <person name="Deng Z."/>
            <person name="Luo H."/>
            <person name="Luo M."/>
            <person name="Zhao B."/>
        </authorList>
    </citation>
    <scope>NUCLEOTIDE SEQUENCE [LARGE SCALE GENOMIC DNA]</scope>
    <source>
        <strain evidence="2 3">1CP</strain>
        <plasmid evidence="3">Plasmid pr1cp2</plasmid>
    </source>
</reference>
<proteinExistence type="predicted"/>
<evidence type="ECO:0000256" key="1">
    <source>
        <dbReference type="SAM" id="MobiDB-lite"/>
    </source>
</evidence>
<dbReference type="AlphaFoldDB" id="A0A1B1KJ63"/>
<gene>
    <name evidence="2" type="ORF">R1CP_40380</name>
</gene>
<geneLocation type="plasmid" evidence="3">
    <name>pr1cp2</name>
</geneLocation>
<sequence>MRGPECTPWAGEVFAGSLRVAKSCPEPKAGACAARGCTQVTAGQNWLPEGKKRRTLLPCGAQRSSYQGTPQVASADRKGGATQRRRMQQPVAAPDGPEPDPASAR</sequence>
<dbReference type="EMBL" id="CP009113">
    <property type="protein sequence ID" value="ANS32656.1"/>
    <property type="molecule type" value="Genomic_DNA"/>
</dbReference>